<protein>
    <submittedName>
        <fullName evidence="2">Uncharacterized protein</fullName>
    </submittedName>
</protein>
<evidence type="ECO:0000313" key="2">
    <source>
        <dbReference type="EMBL" id="CEK75085.1"/>
    </source>
</evidence>
<feature type="compositionally biased region" description="Polar residues" evidence="1">
    <location>
        <begin position="16"/>
        <end position="78"/>
    </location>
</feature>
<feature type="compositionally biased region" description="Low complexity" evidence="1">
    <location>
        <begin position="1"/>
        <end position="15"/>
    </location>
</feature>
<gene>
    <name evidence="2" type="primary">ORF93931</name>
</gene>
<feature type="non-terminal residue" evidence="2">
    <location>
        <position position="1"/>
    </location>
</feature>
<evidence type="ECO:0000256" key="1">
    <source>
        <dbReference type="SAM" id="MobiDB-lite"/>
    </source>
</evidence>
<sequence>TTTTTTNSSKVTESTISTVTSPTSLYRSQQENTRNKSQFLYDTQKSNLQSNEEPSQQRTNSTVGQKELGQQRNNSNVSETEDRQQIEGSSVTQTYLRQQIRNSNVSQIEAEQQIDGSSIIGKDLEQQDRNSSVSQTDDEQQIDDSNINKMESTQQSQYRLRRQGMRSRFTDGVNRRHTVEIGKAEIESALKLISKKESLPNNEQTLHSISESPSTNNKPDFTPYQGRFPESTSRNLEANNGSTHFLSPSSQTSSPEDIRGSSVAASKIRSSGLFTKAAPVSLGVIEERPLQDYRTQPTETISVVSGASPSLSPVSSNIIDSSQIGRLREIARKKKERWRHLTIH</sequence>
<feature type="region of interest" description="Disordered" evidence="1">
    <location>
        <begin position="125"/>
        <end position="167"/>
    </location>
</feature>
<organism evidence="2">
    <name type="scientific">Arion vulgaris</name>
    <dbReference type="NCBI Taxonomy" id="1028688"/>
    <lineage>
        <taxon>Eukaryota</taxon>
        <taxon>Metazoa</taxon>
        <taxon>Spiralia</taxon>
        <taxon>Lophotrochozoa</taxon>
        <taxon>Mollusca</taxon>
        <taxon>Gastropoda</taxon>
        <taxon>Heterobranchia</taxon>
        <taxon>Euthyneura</taxon>
        <taxon>Panpulmonata</taxon>
        <taxon>Eupulmonata</taxon>
        <taxon>Stylommatophora</taxon>
        <taxon>Helicina</taxon>
        <taxon>Arionoidea</taxon>
        <taxon>Arionidae</taxon>
        <taxon>Arion</taxon>
    </lineage>
</organism>
<accession>A0A0B7A543</accession>
<name>A0A0B7A543_9EUPU</name>
<dbReference type="EMBL" id="HACG01028220">
    <property type="protein sequence ID" value="CEK75085.1"/>
    <property type="molecule type" value="Transcribed_RNA"/>
</dbReference>
<feature type="compositionally biased region" description="Polar residues" evidence="1">
    <location>
        <begin position="230"/>
        <end position="255"/>
    </location>
</feature>
<proteinExistence type="predicted"/>
<feature type="region of interest" description="Disordered" evidence="1">
    <location>
        <begin position="198"/>
        <end position="263"/>
    </location>
</feature>
<feature type="compositionally biased region" description="Polar residues" evidence="1">
    <location>
        <begin position="143"/>
        <end position="158"/>
    </location>
</feature>
<feature type="compositionally biased region" description="Polar residues" evidence="1">
    <location>
        <begin position="199"/>
        <end position="219"/>
    </location>
</feature>
<dbReference type="AlphaFoldDB" id="A0A0B7A543"/>
<feature type="region of interest" description="Disordered" evidence="1">
    <location>
        <begin position="1"/>
        <end position="90"/>
    </location>
</feature>
<reference evidence="2" key="1">
    <citation type="submission" date="2014-12" db="EMBL/GenBank/DDBJ databases">
        <title>Insight into the proteome of Arion vulgaris.</title>
        <authorList>
            <person name="Aradska J."/>
            <person name="Bulat T."/>
            <person name="Smidak R."/>
            <person name="Sarate P."/>
            <person name="Gangsoo J."/>
            <person name="Sialana F."/>
            <person name="Bilban M."/>
            <person name="Lubec G."/>
        </authorList>
    </citation>
    <scope>NUCLEOTIDE SEQUENCE</scope>
    <source>
        <tissue evidence="2">Skin</tissue>
    </source>
</reference>